<feature type="compositionally biased region" description="Polar residues" evidence="2">
    <location>
        <begin position="88"/>
        <end position="97"/>
    </location>
</feature>
<dbReference type="GeneID" id="25380784"/>
<evidence type="ECO:0008006" key="5">
    <source>
        <dbReference type="Google" id="ProtNLM"/>
    </source>
</evidence>
<evidence type="ECO:0000256" key="1">
    <source>
        <dbReference type="ARBA" id="ARBA00022803"/>
    </source>
</evidence>
<keyword evidence="1" id="KW-0802">TPR repeat</keyword>
<feature type="region of interest" description="Disordered" evidence="2">
    <location>
        <begin position="279"/>
        <end position="329"/>
    </location>
</feature>
<dbReference type="InterPro" id="IPR011990">
    <property type="entry name" value="TPR-like_helical_dom_sf"/>
</dbReference>
<dbReference type="VEuPathDB" id="ToxoDB:EMH_0061780"/>
<dbReference type="OrthoDB" id="348824at2759"/>
<dbReference type="AlphaFoldDB" id="U6K3H6"/>
<feature type="region of interest" description="Disordered" evidence="2">
    <location>
        <begin position="118"/>
        <end position="168"/>
    </location>
</feature>
<feature type="compositionally biased region" description="Low complexity" evidence="2">
    <location>
        <begin position="72"/>
        <end position="81"/>
    </location>
</feature>
<dbReference type="RefSeq" id="XP_013353417.1">
    <property type="nucleotide sequence ID" value="XM_013497963.1"/>
</dbReference>
<name>U6K3H6_9EIME</name>
<dbReference type="InterPro" id="IPR019734">
    <property type="entry name" value="TPR_rpt"/>
</dbReference>
<keyword evidence="4" id="KW-1185">Reference proteome</keyword>
<feature type="region of interest" description="Disordered" evidence="2">
    <location>
        <begin position="30"/>
        <end position="100"/>
    </location>
</feature>
<evidence type="ECO:0000256" key="2">
    <source>
        <dbReference type="SAM" id="MobiDB-lite"/>
    </source>
</evidence>
<sequence>MSLPVQMQIRRNAEELRAYLSDLLEWEESFAEAETTCKETEKREELLGSAPEAAESSKPQQPPLQQQDREGQQQQQQQQQQQEEHASSDVSAPSAATSRRKFARDLNSIADYYKAWDAFDPDAETDQEGEKQRKQKPRATKPKRTPHAVARGGPSSRKPSKVSIVGVSPLVGGGGDFGPLEELRLMKEEANEAFKEGQFEAAISGYTRAIKEAEIRLKPLKRYSSCVDDCTAALQRIPLNPKTLHRRGLAWAALKETETAISDLSQALQLLKQQQQQEQQQQHQQEQQKHEQQQQRGEDASEQTHHEQKQQELAQQQQQQQQQQQEVADGVSGFSLPAAGSRLSLIRRIELEMQRLQEKAAEQKREEQQKRKAMLLLPLTTDCGRFPAEHLRPLTVVAAAAPRARQAAV</sequence>
<dbReference type="Proteomes" id="UP000030744">
    <property type="component" value="Unassembled WGS sequence"/>
</dbReference>
<reference evidence="3" key="2">
    <citation type="submission" date="2013-10" db="EMBL/GenBank/DDBJ databases">
        <authorList>
            <person name="Aslett M."/>
        </authorList>
    </citation>
    <scope>NUCLEOTIDE SEQUENCE [LARGE SCALE GENOMIC DNA]</scope>
    <source>
        <strain evidence="3">Houghton</strain>
    </source>
</reference>
<dbReference type="InterPro" id="IPR051966">
    <property type="entry name" value="RPAP3"/>
</dbReference>
<feature type="compositionally biased region" description="Low complexity" evidence="2">
    <location>
        <begin position="311"/>
        <end position="326"/>
    </location>
</feature>
<gene>
    <name evidence="3" type="ORF">EMH_0061780</name>
</gene>
<dbReference type="GO" id="GO:0101031">
    <property type="term" value="C:protein folding chaperone complex"/>
    <property type="evidence" value="ECO:0007669"/>
    <property type="project" value="TreeGrafter"/>
</dbReference>
<dbReference type="EMBL" id="HG682825">
    <property type="protein sequence ID" value="CDJ30852.1"/>
    <property type="molecule type" value="Genomic_DNA"/>
</dbReference>
<dbReference type="SUPFAM" id="SSF48452">
    <property type="entry name" value="TPR-like"/>
    <property type="match status" value="1"/>
</dbReference>
<dbReference type="SMART" id="SM00028">
    <property type="entry name" value="TPR"/>
    <property type="match status" value="2"/>
</dbReference>
<evidence type="ECO:0000313" key="4">
    <source>
        <dbReference type="Proteomes" id="UP000030744"/>
    </source>
</evidence>
<evidence type="ECO:0000313" key="3">
    <source>
        <dbReference type="EMBL" id="CDJ30852.1"/>
    </source>
</evidence>
<dbReference type="PANTHER" id="PTHR46423">
    <property type="entry name" value="RNA POLYMERASE II-ASSOCIATED PROTEIN 3"/>
    <property type="match status" value="1"/>
</dbReference>
<protein>
    <recommendedName>
        <fullName evidence="5">TPR domain-containing protein</fullName>
    </recommendedName>
</protein>
<organism evidence="3 4">
    <name type="scientific">Eimeria mitis</name>
    <dbReference type="NCBI Taxonomy" id="44415"/>
    <lineage>
        <taxon>Eukaryota</taxon>
        <taxon>Sar</taxon>
        <taxon>Alveolata</taxon>
        <taxon>Apicomplexa</taxon>
        <taxon>Conoidasida</taxon>
        <taxon>Coccidia</taxon>
        <taxon>Eucoccidiorida</taxon>
        <taxon>Eimeriorina</taxon>
        <taxon>Eimeriidae</taxon>
        <taxon>Eimeria</taxon>
    </lineage>
</organism>
<feature type="compositionally biased region" description="Basic and acidic residues" evidence="2">
    <location>
        <begin position="35"/>
        <end position="46"/>
    </location>
</feature>
<feature type="compositionally biased region" description="Basic and acidic residues" evidence="2">
    <location>
        <begin position="286"/>
        <end position="310"/>
    </location>
</feature>
<proteinExistence type="predicted"/>
<reference evidence="3" key="1">
    <citation type="submission" date="2013-10" db="EMBL/GenBank/DDBJ databases">
        <title>Genomic analysis of the causative agents of coccidiosis in chickens.</title>
        <authorList>
            <person name="Reid A.J."/>
            <person name="Blake D."/>
            <person name="Billington K."/>
            <person name="Browne H."/>
            <person name="Dunn M."/>
            <person name="Hung S."/>
            <person name="Kawahara F."/>
            <person name="Miranda-Saavedra D."/>
            <person name="Mourier T."/>
            <person name="Nagra H."/>
            <person name="Otto T.D."/>
            <person name="Rawlings N."/>
            <person name="Sanchez A."/>
            <person name="Sanders M."/>
            <person name="Subramaniam C."/>
            <person name="Tay Y."/>
            <person name="Dear P."/>
            <person name="Doerig C."/>
            <person name="Gruber A."/>
            <person name="Parkinson J."/>
            <person name="Shirley M."/>
            <person name="Wan K.L."/>
            <person name="Berriman M."/>
            <person name="Tomley F."/>
            <person name="Pain A."/>
        </authorList>
    </citation>
    <scope>NUCLEOTIDE SEQUENCE [LARGE SCALE GENOMIC DNA]</scope>
    <source>
        <strain evidence="3">Houghton</strain>
    </source>
</reference>
<dbReference type="PANTHER" id="PTHR46423:SF1">
    <property type="entry name" value="RNA POLYMERASE II-ASSOCIATED PROTEIN 3"/>
    <property type="match status" value="1"/>
</dbReference>
<accession>U6K3H6</accession>
<dbReference type="Gene3D" id="1.25.40.10">
    <property type="entry name" value="Tetratricopeptide repeat domain"/>
    <property type="match status" value="1"/>
</dbReference>
<feature type="compositionally biased region" description="Basic residues" evidence="2">
    <location>
        <begin position="133"/>
        <end position="146"/>
    </location>
</feature>